<comment type="caution">
    <text evidence="2">The sequence shown here is derived from an EMBL/GenBank/DDBJ whole genome shotgun (WGS) entry which is preliminary data.</text>
</comment>
<feature type="signal peptide" evidence="1">
    <location>
        <begin position="1"/>
        <end position="28"/>
    </location>
</feature>
<proteinExistence type="predicted"/>
<dbReference type="PANTHER" id="PTHR37245">
    <property type="entry name" value="PAMP-INDUCED SECRETED PEPTIDE 1"/>
    <property type="match status" value="1"/>
</dbReference>
<gene>
    <name evidence="2" type="ORF">Taro_046672</name>
</gene>
<reference evidence="2" key="1">
    <citation type="submission" date="2017-07" db="EMBL/GenBank/DDBJ databases">
        <title>Taro Niue Genome Assembly and Annotation.</title>
        <authorList>
            <person name="Atibalentja N."/>
            <person name="Keating K."/>
            <person name="Fields C.J."/>
        </authorList>
    </citation>
    <scope>NUCLEOTIDE SEQUENCE</scope>
    <source>
        <strain evidence="2">Niue_2</strain>
        <tissue evidence="2">Leaf</tissue>
    </source>
</reference>
<keyword evidence="1" id="KW-0732">Signal</keyword>
<evidence type="ECO:0000256" key="1">
    <source>
        <dbReference type="SAM" id="SignalP"/>
    </source>
</evidence>
<dbReference type="EMBL" id="NMUH01005811">
    <property type="protein sequence ID" value="MQM13748.1"/>
    <property type="molecule type" value="Genomic_DNA"/>
</dbReference>
<accession>A0A843X2R5</accession>
<dbReference type="InterPro" id="IPR040273">
    <property type="entry name" value="PIP1"/>
</dbReference>
<dbReference type="PANTHER" id="PTHR37245:SF4">
    <property type="entry name" value="PAMP-INDUCED SECRETED PEPTIDE 1"/>
    <property type="match status" value="1"/>
</dbReference>
<dbReference type="GO" id="GO:0006952">
    <property type="term" value="P:defense response"/>
    <property type="evidence" value="ECO:0007669"/>
    <property type="project" value="InterPro"/>
</dbReference>
<name>A0A843X2R5_COLES</name>
<dbReference type="Proteomes" id="UP000652761">
    <property type="component" value="Unassembled WGS sequence"/>
</dbReference>
<organism evidence="2 3">
    <name type="scientific">Colocasia esculenta</name>
    <name type="common">Wild taro</name>
    <name type="synonym">Arum esculentum</name>
    <dbReference type="NCBI Taxonomy" id="4460"/>
    <lineage>
        <taxon>Eukaryota</taxon>
        <taxon>Viridiplantae</taxon>
        <taxon>Streptophyta</taxon>
        <taxon>Embryophyta</taxon>
        <taxon>Tracheophyta</taxon>
        <taxon>Spermatophyta</taxon>
        <taxon>Magnoliopsida</taxon>
        <taxon>Liliopsida</taxon>
        <taxon>Araceae</taxon>
        <taxon>Aroideae</taxon>
        <taxon>Colocasieae</taxon>
        <taxon>Colocasia</taxon>
    </lineage>
</organism>
<keyword evidence="3" id="KW-1185">Reference proteome</keyword>
<feature type="chain" id="PRO_5032528290" evidence="1">
    <location>
        <begin position="29"/>
        <end position="75"/>
    </location>
</feature>
<evidence type="ECO:0000313" key="2">
    <source>
        <dbReference type="EMBL" id="MQM13748.1"/>
    </source>
</evidence>
<protein>
    <submittedName>
        <fullName evidence="2">Uncharacterized protein</fullName>
    </submittedName>
</protein>
<evidence type="ECO:0000313" key="3">
    <source>
        <dbReference type="Proteomes" id="UP000652761"/>
    </source>
</evidence>
<sequence length="75" mass="7987">MASRRVYAFLLFVAVAAAVLSMEGAVHAARDMPTPGRFDGGGYLSYPSVYERARASMACWLEKLASGPSPRGPGH</sequence>
<dbReference type="OrthoDB" id="784226at2759"/>
<dbReference type="AlphaFoldDB" id="A0A843X2R5"/>